<feature type="region of interest" description="Disordered" evidence="1">
    <location>
        <begin position="1"/>
        <end position="40"/>
    </location>
</feature>
<gene>
    <name evidence="2" type="ORF">AVDCRST_MAG18-2081</name>
</gene>
<accession>A0A6J4V9D5</accession>
<dbReference type="EMBL" id="CADCWN010000163">
    <property type="protein sequence ID" value="CAA9571972.1"/>
    <property type="molecule type" value="Genomic_DNA"/>
</dbReference>
<proteinExistence type="predicted"/>
<sequence length="40" mass="4419">MGRWASGPEGRNRRHGDTEGAGRESARGNMCLEYRQGGRV</sequence>
<name>A0A6J4V9D5_9BACT</name>
<reference evidence="2" key="1">
    <citation type="submission" date="2020-02" db="EMBL/GenBank/DDBJ databases">
        <authorList>
            <person name="Meier V. D."/>
        </authorList>
    </citation>
    <scope>NUCLEOTIDE SEQUENCE</scope>
    <source>
        <strain evidence="2">AVDCRST_MAG18</strain>
    </source>
</reference>
<evidence type="ECO:0000256" key="1">
    <source>
        <dbReference type="SAM" id="MobiDB-lite"/>
    </source>
</evidence>
<protein>
    <submittedName>
        <fullName evidence="2">Uncharacterized protein</fullName>
    </submittedName>
</protein>
<dbReference type="AlphaFoldDB" id="A0A6J4V9D5"/>
<evidence type="ECO:0000313" key="2">
    <source>
        <dbReference type="EMBL" id="CAA9571972.1"/>
    </source>
</evidence>
<organism evidence="2">
    <name type="scientific">uncultured Thermomicrobiales bacterium</name>
    <dbReference type="NCBI Taxonomy" id="1645740"/>
    <lineage>
        <taxon>Bacteria</taxon>
        <taxon>Pseudomonadati</taxon>
        <taxon>Thermomicrobiota</taxon>
        <taxon>Thermomicrobia</taxon>
        <taxon>Thermomicrobiales</taxon>
        <taxon>environmental samples</taxon>
    </lineage>
</organism>
<feature type="compositionally biased region" description="Basic and acidic residues" evidence="1">
    <location>
        <begin position="15"/>
        <end position="26"/>
    </location>
</feature>